<dbReference type="AlphaFoldDB" id="A0A2I0VKZ8"/>
<dbReference type="InterPro" id="IPR038538">
    <property type="entry name" value="MTERF_sf"/>
</dbReference>
<gene>
    <name evidence="4" type="ORF">MA16_Dca007981</name>
</gene>
<dbReference type="Pfam" id="PF02536">
    <property type="entry name" value="mTERF"/>
    <property type="match status" value="2"/>
</dbReference>
<dbReference type="Proteomes" id="UP000233837">
    <property type="component" value="Unassembled WGS sequence"/>
</dbReference>
<keyword evidence="2" id="KW-0804">Transcription</keyword>
<protein>
    <recommendedName>
        <fullName evidence="6">mTERF domain-containing protein 1, mitochondrial</fullName>
    </recommendedName>
</protein>
<dbReference type="GO" id="GO:0006353">
    <property type="term" value="P:DNA-templated transcription termination"/>
    <property type="evidence" value="ECO:0007669"/>
    <property type="project" value="UniProtKB-KW"/>
</dbReference>
<dbReference type="Gene3D" id="1.25.70.10">
    <property type="entry name" value="Transcription termination factor 3, mitochondrial"/>
    <property type="match status" value="1"/>
</dbReference>
<keyword evidence="2" id="KW-0806">Transcription termination</keyword>
<dbReference type="InterPro" id="IPR003690">
    <property type="entry name" value="MTERF"/>
</dbReference>
<accession>A0A2I0VKZ8</accession>
<dbReference type="OrthoDB" id="637682at2759"/>
<evidence type="ECO:0000313" key="4">
    <source>
        <dbReference type="EMBL" id="PKU64075.1"/>
    </source>
</evidence>
<keyword evidence="5" id="KW-1185">Reference proteome</keyword>
<evidence type="ECO:0000256" key="1">
    <source>
        <dbReference type="ARBA" id="ARBA00007692"/>
    </source>
</evidence>
<evidence type="ECO:0000256" key="3">
    <source>
        <dbReference type="ARBA" id="ARBA00022946"/>
    </source>
</evidence>
<evidence type="ECO:0000313" key="5">
    <source>
        <dbReference type="Proteomes" id="UP000233837"/>
    </source>
</evidence>
<keyword evidence="2" id="KW-0805">Transcription regulation</keyword>
<dbReference type="GO" id="GO:0003676">
    <property type="term" value="F:nucleic acid binding"/>
    <property type="evidence" value="ECO:0007669"/>
    <property type="project" value="InterPro"/>
</dbReference>
<dbReference type="SMART" id="SM00733">
    <property type="entry name" value="Mterf"/>
    <property type="match status" value="7"/>
</dbReference>
<comment type="similarity">
    <text evidence="1">Belongs to the mTERF family.</text>
</comment>
<dbReference type="FunFam" id="1.25.70.10:FF:000001">
    <property type="entry name" value="Mitochondrial transcription termination factor-like"/>
    <property type="match status" value="1"/>
</dbReference>
<evidence type="ECO:0000256" key="2">
    <source>
        <dbReference type="ARBA" id="ARBA00022472"/>
    </source>
</evidence>
<sequence length="381" mass="43593">MLRLLRQFPFSIELKRSCTTDLRLLQKNVATALNPSISDVNVSYLVGSCGLSPWAALKAAKKFTLKTTGNADSFLSLLRCHGFTQSQIASIVTSYPTLLNFNPEKIIKPKLEFFLNAGFSATDFTKFISNDPHILNFSLEKMLKPNFQMLKSILGSDREVDIAVRNCSRLLRIRLDKVMLPNMETLRDIGVPPHNIVKLATFHPRSMMKCPAQFNESVNLLKKIGFDTSKPLFTLGINALSVLSPSSWAKKLEFYSSLGWSEKDTLTAFKKYPYCMAYSEEKIKQNMAFFVEKLKFDPSSVAERPVLLSFSFEKRVSPRYKIFCMLSSKGLTKKNMDFRTFLMVPEKKFINQYVTRYANQVPEMLILYKDKLELLECKVDH</sequence>
<organism evidence="4 5">
    <name type="scientific">Dendrobium catenatum</name>
    <dbReference type="NCBI Taxonomy" id="906689"/>
    <lineage>
        <taxon>Eukaryota</taxon>
        <taxon>Viridiplantae</taxon>
        <taxon>Streptophyta</taxon>
        <taxon>Embryophyta</taxon>
        <taxon>Tracheophyta</taxon>
        <taxon>Spermatophyta</taxon>
        <taxon>Magnoliopsida</taxon>
        <taxon>Liliopsida</taxon>
        <taxon>Asparagales</taxon>
        <taxon>Orchidaceae</taxon>
        <taxon>Epidendroideae</taxon>
        <taxon>Malaxideae</taxon>
        <taxon>Dendrobiinae</taxon>
        <taxon>Dendrobium</taxon>
    </lineage>
</organism>
<dbReference type="PANTHER" id="PTHR13068">
    <property type="entry name" value="CGI-12 PROTEIN-RELATED"/>
    <property type="match status" value="1"/>
</dbReference>
<keyword evidence="3" id="KW-0809">Transit peptide</keyword>
<dbReference type="EMBL" id="KZ503438">
    <property type="protein sequence ID" value="PKU64075.1"/>
    <property type="molecule type" value="Genomic_DNA"/>
</dbReference>
<dbReference type="PANTHER" id="PTHR13068:SF236">
    <property type="entry name" value="OS02G0749800 PROTEIN"/>
    <property type="match status" value="1"/>
</dbReference>
<name>A0A2I0VKZ8_9ASPA</name>
<proteinExistence type="inferred from homology"/>
<reference evidence="4 5" key="2">
    <citation type="journal article" date="2017" name="Nature">
        <title>The Apostasia genome and the evolution of orchids.</title>
        <authorList>
            <person name="Zhang G.Q."/>
            <person name="Liu K.W."/>
            <person name="Li Z."/>
            <person name="Lohaus R."/>
            <person name="Hsiao Y.Y."/>
            <person name="Niu S.C."/>
            <person name="Wang J.Y."/>
            <person name="Lin Y.C."/>
            <person name="Xu Q."/>
            <person name="Chen L.J."/>
            <person name="Yoshida K."/>
            <person name="Fujiwara S."/>
            <person name="Wang Z.W."/>
            <person name="Zhang Y.Q."/>
            <person name="Mitsuda N."/>
            <person name="Wang M."/>
            <person name="Liu G.H."/>
            <person name="Pecoraro L."/>
            <person name="Huang H.X."/>
            <person name="Xiao X.J."/>
            <person name="Lin M."/>
            <person name="Wu X.Y."/>
            <person name="Wu W.L."/>
            <person name="Chen Y.Y."/>
            <person name="Chang S.B."/>
            <person name="Sakamoto S."/>
            <person name="Ohme-Takagi M."/>
            <person name="Yagi M."/>
            <person name="Zeng S.J."/>
            <person name="Shen C.Y."/>
            <person name="Yeh C.M."/>
            <person name="Luo Y.B."/>
            <person name="Tsai W.C."/>
            <person name="Van de Peer Y."/>
            <person name="Liu Z.J."/>
        </authorList>
    </citation>
    <scope>NUCLEOTIDE SEQUENCE [LARGE SCALE GENOMIC DNA]</scope>
    <source>
        <tissue evidence="4">The whole plant</tissue>
    </source>
</reference>
<evidence type="ECO:0008006" key="6">
    <source>
        <dbReference type="Google" id="ProtNLM"/>
    </source>
</evidence>
<reference evidence="4 5" key="1">
    <citation type="journal article" date="2016" name="Sci. Rep.">
        <title>The Dendrobium catenatum Lindl. genome sequence provides insights into polysaccharide synthase, floral development and adaptive evolution.</title>
        <authorList>
            <person name="Zhang G.Q."/>
            <person name="Xu Q."/>
            <person name="Bian C."/>
            <person name="Tsai W.C."/>
            <person name="Yeh C.M."/>
            <person name="Liu K.W."/>
            <person name="Yoshida K."/>
            <person name="Zhang L.S."/>
            <person name="Chang S.B."/>
            <person name="Chen F."/>
            <person name="Shi Y."/>
            <person name="Su Y.Y."/>
            <person name="Zhang Y.Q."/>
            <person name="Chen L.J."/>
            <person name="Yin Y."/>
            <person name="Lin M."/>
            <person name="Huang H."/>
            <person name="Deng H."/>
            <person name="Wang Z.W."/>
            <person name="Zhu S.L."/>
            <person name="Zhao X."/>
            <person name="Deng C."/>
            <person name="Niu S.C."/>
            <person name="Huang J."/>
            <person name="Wang M."/>
            <person name="Liu G.H."/>
            <person name="Yang H.J."/>
            <person name="Xiao X.J."/>
            <person name="Hsiao Y.Y."/>
            <person name="Wu W.L."/>
            <person name="Chen Y.Y."/>
            <person name="Mitsuda N."/>
            <person name="Ohme-Takagi M."/>
            <person name="Luo Y.B."/>
            <person name="Van de Peer Y."/>
            <person name="Liu Z.J."/>
        </authorList>
    </citation>
    <scope>NUCLEOTIDE SEQUENCE [LARGE SCALE GENOMIC DNA]</scope>
    <source>
        <tissue evidence="4">The whole plant</tissue>
    </source>
</reference>